<proteinExistence type="predicted"/>
<organism evidence="1 2">
    <name type="scientific">Brassica napus</name>
    <name type="common">Rape</name>
    <dbReference type="NCBI Taxonomy" id="3708"/>
    <lineage>
        <taxon>Eukaryota</taxon>
        <taxon>Viridiplantae</taxon>
        <taxon>Streptophyta</taxon>
        <taxon>Embryophyta</taxon>
        <taxon>Tracheophyta</taxon>
        <taxon>Spermatophyta</taxon>
        <taxon>Magnoliopsida</taxon>
        <taxon>eudicotyledons</taxon>
        <taxon>Gunneridae</taxon>
        <taxon>Pentapetalae</taxon>
        <taxon>rosids</taxon>
        <taxon>malvids</taxon>
        <taxon>Brassicales</taxon>
        <taxon>Brassicaceae</taxon>
        <taxon>Brassiceae</taxon>
        <taxon>Brassica</taxon>
    </lineage>
</organism>
<gene>
    <name evidence="1" type="primary">BnaA04g12400D</name>
    <name evidence="1" type="ORF">GSBRNA2T00090228001</name>
</gene>
<dbReference type="EMBL" id="LK032059">
    <property type="protein sequence ID" value="CDY15871.1"/>
    <property type="molecule type" value="Genomic_DNA"/>
</dbReference>
<keyword evidence="2" id="KW-1185">Reference proteome</keyword>
<accession>A0A078FRU3</accession>
<dbReference type="Gramene" id="CDY15871">
    <property type="protein sequence ID" value="CDY15871"/>
    <property type="gene ID" value="GSBRNA2T00090228001"/>
</dbReference>
<reference evidence="1 2" key="1">
    <citation type="journal article" date="2014" name="Science">
        <title>Plant genetics. Early allopolyploid evolution in the post-Neolithic Brassica napus oilseed genome.</title>
        <authorList>
            <person name="Chalhoub B."/>
            <person name="Denoeud F."/>
            <person name="Liu S."/>
            <person name="Parkin I.A."/>
            <person name="Tang H."/>
            <person name="Wang X."/>
            <person name="Chiquet J."/>
            <person name="Belcram H."/>
            <person name="Tong C."/>
            <person name="Samans B."/>
            <person name="Correa M."/>
            <person name="Da Silva C."/>
            <person name="Just J."/>
            <person name="Falentin C."/>
            <person name="Koh C.S."/>
            <person name="Le Clainche I."/>
            <person name="Bernard M."/>
            <person name="Bento P."/>
            <person name="Noel B."/>
            <person name="Labadie K."/>
            <person name="Alberti A."/>
            <person name="Charles M."/>
            <person name="Arnaud D."/>
            <person name="Guo H."/>
            <person name="Daviaud C."/>
            <person name="Alamery S."/>
            <person name="Jabbari K."/>
            <person name="Zhao M."/>
            <person name="Edger P.P."/>
            <person name="Chelaifa H."/>
            <person name="Tack D."/>
            <person name="Lassalle G."/>
            <person name="Mestiri I."/>
            <person name="Schnel N."/>
            <person name="Le Paslier M.C."/>
            <person name="Fan G."/>
            <person name="Renault V."/>
            <person name="Bayer P.E."/>
            <person name="Golicz A.A."/>
            <person name="Manoli S."/>
            <person name="Lee T.H."/>
            <person name="Thi V.H."/>
            <person name="Chalabi S."/>
            <person name="Hu Q."/>
            <person name="Fan C."/>
            <person name="Tollenaere R."/>
            <person name="Lu Y."/>
            <person name="Battail C."/>
            <person name="Shen J."/>
            <person name="Sidebottom C.H."/>
            <person name="Wang X."/>
            <person name="Canaguier A."/>
            <person name="Chauveau A."/>
            <person name="Berard A."/>
            <person name="Deniot G."/>
            <person name="Guan M."/>
            <person name="Liu Z."/>
            <person name="Sun F."/>
            <person name="Lim Y.P."/>
            <person name="Lyons E."/>
            <person name="Town C.D."/>
            <person name="Bancroft I."/>
            <person name="Wang X."/>
            <person name="Meng J."/>
            <person name="Ma J."/>
            <person name="Pires J.C."/>
            <person name="King G.J."/>
            <person name="Brunel D."/>
            <person name="Delourme R."/>
            <person name="Renard M."/>
            <person name="Aury J.M."/>
            <person name="Adams K.L."/>
            <person name="Batley J."/>
            <person name="Snowdon R.J."/>
            <person name="Tost J."/>
            <person name="Edwards D."/>
            <person name="Zhou Y."/>
            <person name="Hua W."/>
            <person name="Sharpe A.G."/>
            <person name="Paterson A.H."/>
            <person name="Guan C."/>
            <person name="Wincker P."/>
        </authorList>
    </citation>
    <scope>NUCLEOTIDE SEQUENCE [LARGE SCALE GENOMIC DNA]</scope>
    <source>
        <strain evidence="2">cv. Darmor-bzh</strain>
    </source>
</reference>
<evidence type="ECO:0000313" key="2">
    <source>
        <dbReference type="Proteomes" id="UP000028999"/>
    </source>
</evidence>
<dbReference type="PaxDb" id="3708-A0A078FRU3"/>
<dbReference type="Proteomes" id="UP000028999">
    <property type="component" value="Unassembled WGS sequence"/>
</dbReference>
<dbReference type="AlphaFoldDB" id="A0A078FRU3"/>
<sequence>MRKMKHLSSIANDVVLRCSRELGLTIDEMVEEFECQWKPGNEGTLTPRSL</sequence>
<protein>
    <submittedName>
        <fullName evidence="1">BnaA04g12400D protein</fullName>
    </submittedName>
</protein>
<evidence type="ECO:0000313" key="1">
    <source>
        <dbReference type="EMBL" id="CDY15871.1"/>
    </source>
</evidence>
<name>A0A078FRU3_BRANA</name>